<evidence type="ECO:0000313" key="1">
    <source>
        <dbReference type="EMBL" id="TQS84475.1"/>
    </source>
</evidence>
<dbReference type="RefSeq" id="WP_020448990.1">
    <property type="nucleotide sequence ID" value="NZ_CAYAXV010000011.1"/>
</dbReference>
<evidence type="ECO:0000313" key="2">
    <source>
        <dbReference type="Proteomes" id="UP000752814"/>
    </source>
</evidence>
<gene>
    <name evidence="1" type="ORF">A3207_00035</name>
</gene>
<accession>A0A8J8PEP3</accession>
<reference evidence="1" key="1">
    <citation type="submission" date="2016-03" db="EMBL/GenBank/DDBJ databases">
        <authorList>
            <person name="Borrel G."/>
            <person name="Mccann A."/>
            <person name="O'Toole P.W."/>
        </authorList>
    </citation>
    <scope>NUCLEOTIDE SEQUENCE</scope>
    <source>
        <strain evidence="1">183</strain>
    </source>
</reference>
<sequence>MDGERISLRLESEDLEILDEFIESHPEYSNRSNLARVAIREYIETSDGTNPKTRSLGEREVIVKIPKALHKALSKIVDDGFFDSIEEAVIDSIRKEYLNTQEMMDVAHKAQVNNDTVEIIDR</sequence>
<dbReference type="CDD" id="cd22231">
    <property type="entry name" value="RHH_NikR_HicB-like"/>
    <property type="match status" value="1"/>
</dbReference>
<dbReference type="Proteomes" id="UP000752814">
    <property type="component" value="Unassembled WGS sequence"/>
</dbReference>
<dbReference type="InterPro" id="IPR010985">
    <property type="entry name" value="Ribbon_hlx_hlx"/>
</dbReference>
<protein>
    <submittedName>
        <fullName evidence="1">Uncharacterized protein</fullName>
    </submittedName>
</protein>
<dbReference type="EMBL" id="LVVT01000001">
    <property type="protein sequence ID" value="TQS84475.1"/>
    <property type="molecule type" value="Genomic_DNA"/>
</dbReference>
<dbReference type="SUPFAM" id="SSF47598">
    <property type="entry name" value="Ribbon-helix-helix"/>
    <property type="match status" value="1"/>
</dbReference>
<proteinExistence type="predicted"/>
<dbReference type="InterPro" id="IPR013321">
    <property type="entry name" value="Arc_rbn_hlx_hlx"/>
</dbReference>
<comment type="caution">
    <text evidence="1">The sequence shown here is derived from an EMBL/GenBank/DDBJ whole genome shotgun (WGS) entry which is preliminary data.</text>
</comment>
<organism evidence="1 2">
    <name type="scientific">Candidatus Methanomassiliicoccus intestinalis</name>
    <dbReference type="NCBI Taxonomy" id="1406512"/>
    <lineage>
        <taxon>Archaea</taxon>
        <taxon>Methanobacteriati</taxon>
        <taxon>Thermoplasmatota</taxon>
        <taxon>Thermoplasmata</taxon>
        <taxon>Methanomassiliicoccales</taxon>
        <taxon>Methanomassiliicoccaceae</taxon>
        <taxon>Methanomassiliicoccus</taxon>
    </lineage>
</organism>
<name>A0A8J8PEP3_9ARCH</name>
<dbReference type="GeneID" id="41323522"/>
<dbReference type="AlphaFoldDB" id="A0A8J8PEP3"/>
<dbReference type="GO" id="GO:0006355">
    <property type="term" value="P:regulation of DNA-templated transcription"/>
    <property type="evidence" value="ECO:0007669"/>
    <property type="project" value="InterPro"/>
</dbReference>
<dbReference type="Gene3D" id="1.10.1220.10">
    <property type="entry name" value="Met repressor-like"/>
    <property type="match status" value="1"/>
</dbReference>